<dbReference type="Proteomes" id="UP001391051">
    <property type="component" value="Unassembled WGS sequence"/>
</dbReference>
<evidence type="ECO:0000313" key="1">
    <source>
        <dbReference type="EMBL" id="KAK7937345.1"/>
    </source>
</evidence>
<dbReference type="GeneID" id="92083497"/>
<keyword evidence="2" id="KW-1185">Reference proteome</keyword>
<dbReference type="RefSeq" id="XP_066692673.1">
    <property type="nucleotide sequence ID" value="XM_066850435.1"/>
</dbReference>
<sequence>MSFLILPAEIRSLIYHEFLLDNVAAQHVAFDGRTNNYARFPCQSVPDHVFLQDLSRSCGNQGWGDSLGRLRTSAWRNGHLACEPGTVLHSGERLPSPTALFLTCHQVHREAATYIYNTPLLFHDWDTFKAFLGRTEGAAIPARLTSVQIVEQLRQGDFPAGRDFVYTLACLNLSSTTIRILGPVNVGWLLYHVMARALWHKSAGIEILDLRATEVATGRPPNGCPVTRRPEVAWVRVFYRYLSKRGGILKTREVLEELSSYEVLVKVAGELELSISDDA</sequence>
<name>A0ABR1PSU6_9PEZI</name>
<proteinExistence type="predicted"/>
<protein>
    <submittedName>
        <fullName evidence="1">Uncharacterized protein</fullName>
    </submittedName>
</protein>
<accession>A0ABR1PSU6</accession>
<gene>
    <name evidence="1" type="ORF">PG986_014213</name>
</gene>
<evidence type="ECO:0000313" key="2">
    <source>
        <dbReference type="Proteomes" id="UP001391051"/>
    </source>
</evidence>
<organism evidence="1 2">
    <name type="scientific">Apiospora aurea</name>
    <dbReference type="NCBI Taxonomy" id="335848"/>
    <lineage>
        <taxon>Eukaryota</taxon>
        <taxon>Fungi</taxon>
        <taxon>Dikarya</taxon>
        <taxon>Ascomycota</taxon>
        <taxon>Pezizomycotina</taxon>
        <taxon>Sordariomycetes</taxon>
        <taxon>Xylariomycetidae</taxon>
        <taxon>Amphisphaeriales</taxon>
        <taxon>Apiosporaceae</taxon>
        <taxon>Apiospora</taxon>
    </lineage>
</organism>
<reference evidence="1 2" key="1">
    <citation type="submission" date="2023-01" db="EMBL/GenBank/DDBJ databases">
        <title>Analysis of 21 Apiospora genomes using comparative genomics revels a genus with tremendous synthesis potential of carbohydrate active enzymes and secondary metabolites.</title>
        <authorList>
            <person name="Sorensen T."/>
        </authorList>
    </citation>
    <scope>NUCLEOTIDE SEQUENCE [LARGE SCALE GENOMIC DNA]</scope>
    <source>
        <strain evidence="1 2">CBS 24483</strain>
    </source>
</reference>
<comment type="caution">
    <text evidence="1">The sequence shown here is derived from an EMBL/GenBank/DDBJ whole genome shotgun (WGS) entry which is preliminary data.</text>
</comment>
<dbReference type="EMBL" id="JAQQWE010000010">
    <property type="protein sequence ID" value="KAK7937345.1"/>
    <property type="molecule type" value="Genomic_DNA"/>
</dbReference>